<proteinExistence type="predicted"/>
<dbReference type="EMBL" id="JACIDE010000014">
    <property type="protein sequence ID" value="MBB4074357.1"/>
    <property type="molecule type" value="Genomic_DNA"/>
</dbReference>
<accession>A0A840DVD0</accession>
<evidence type="ECO:0000313" key="1">
    <source>
        <dbReference type="EMBL" id="MBB4074357.1"/>
    </source>
</evidence>
<gene>
    <name evidence="1" type="ORF">GGR02_002123</name>
</gene>
<keyword evidence="2" id="KW-1185">Reference proteome</keyword>
<dbReference type="RefSeq" id="WP_183184640.1">
    <property type="nucleotide sequence ID" value="NZ_BMNP01000013.1"/>
</dbReference>
<evidence type="ECO:0000313" key="2">
    <source>
        <dbReference type="Proteomes" id="UP000559598"/>
    </source>
</evidence>
<dbReference type="Proteomes" id="UP000559598">
    <property type="component" value="Unassembled WGS sequence"/>
</dbReference>
<comment type="caution">
    <text evidence="1">The sequence shown here is derived from an EMBL/GenBank/DDBJ whole genome shotgun (WGS) entry which is preliminary data.</text>
</comment>
<organism evidence="1 2">
    <name type="scientific">Anoxybacteroides voinovskiense</name>
    <dbReference type="NCBI Taxonomy" id="230470"/>
    <lineage>
        <taxon>Bacteria</taxon>
        <taxon>Bacillati</taxon>
        <taxon>Bacillota</taxon>
        <taxon>Bacilli</taxon>
        <taxon>Bacillales</taxon>
        <taxon>Anoxybacillaceae</taxon>
        <taxon>Anoxybacteroides</taxon>
    </lineage>
</organism>
<reference evidence="1 2" key="1">
    <citation type="submission" date="2020-08" db="EMBL/GenBank/DDBJ databases">
        <title>Genomic Encyclopedia of Type Strains, Phase IV (KMG-IV): sequencing the most valuable type-strain genomes for metagenomic binning, comparative biology and taxonomic classification.</title>
        <authorList>
            <person name="Goeker M."/>
        </authorList>
    </citation>
    <scope>NUCLEOTIDE SEQUENCE [LARGE SCALE GENOMIC DNA]</scope>
    <source>
        <strain evidence="1 2">DSM 17075</strain>
    </source>
</reference>
<protein>
    <submittedName>
        <fullName evidence="1">Uncharacterized protein</fullName>
    </submittedName>
</protein>
<name>A0A840DVD0_9BACL</name>
<sequence length="169" mass="19458">MDNQQPCTNENLFFVEIYEIEGDLALQTDNQESLTSTLTNNILQPKSADAATYYTGTVSKTYVAYSWVGLPLWEIYTKGEFRYDKSTVTPYFYDGWVKKRFTGFIWQIDNYGEGTTIAADGSWATVYTRANFHYGLEYSGIGLVVQYLDVRNQIKCDKYGNIFKDTIIR</sequence>
<dbReference type="AlphaFoldDB" id="A0A840DVD0"/>